<comment type="similarity">
    <text evidence="2 9">Belongs to the ETS family.</text>
</comment>
<feature type="domain" description="ETS" evidence="11">
    <location>
        <begin position="119"/>
        <end position="201"/>
    </location>
</feature>
<dbReference type="Gene3D" id="1.10.10.10">
    <property type="entry name" value="Winged helix-like DNA-binding domain superfamily/Winged helix DNA-binding domain"/>
    <property type="match status" value="1"/>
</dbReference>
<dbReference type="GO" id="GO:0030154">
    <property type="term" value="P:cell differentiation"/>
    <property type="evidence" value="ECO:0007669"/>
    <property type="project" value="TreeGrafter"/>
</dbReference>
<dbReference type="PANTHER" id="PTHR11849">
    <property type="entry name" value="ETS"/>
    <property type="match status" value="1"/>
</dbReference>
<reference evidence="12" key="2">
    <citation type="submission" date="2025-08" db="UniProtKB">
        <authorList>
            <consortium name="Ensembl"/>
        </authorList>
    </citation>
    <scope>IDENTIFICATION</scope>
</reference>
<organism evidence="12 13">
    <name type="scientific">Peromyscus maniculatus bairdii</name>
    <name type="common">Prairie deer mouse</name>
    <dbReference type="NCBI Taxonomy" id="230844"/>
    <lineage>
        <taxon>Eukaryota</taxon>
        <taxon>Metazoa</taxon>
        <taxon>Chordata</taxon>
        <taxon>Craniata</taxon>
        <taxon>Vertebrata</taxon>
        <taxon>Euteleostomi</taxon>
        <taxon>Mammalia</taxon>
        <taxon>Eutheria</taxon>
        <taxon>Euarchontoglires</taxon>
        <taxon>Glires</taxon>
        <taxon>Rodentia</taxon>
        <taxon>Myomorpha</taxon>
        <taxon>Muroidea</taxon>
        <taxon>Cricetidae</taxon>
        <taxon>Neotominae</taxon>
        <taxon>Peromyscus</taxon>
    </lineage>
</organism>
<dbReference type="SMART" id="SM00413">
    <property type="entry name" value="ETS"/>
    <property type="match status" value="1"/>
</dbReference>
<keyword evidence="7" id="KW-0804">Transcription</keyword>
<dbReference type="AlphaFoldDB" id="A0A8C8UHE0"/>
<gene>
    <name evidence="12" type="primary">Elf2</name>
</gene>
<dbReference type="GO" id="GO:0045893">
    <property type="term" value="P:positive regulation of DNA-templated transcription"/>
    <property type="evidence" value="ECO:0007669"/>
    <property type="project" value="UniProtKB-ARBA"/>
</dbReference>
<evidence type="ECO:0000256" key="10">
    <source>
        <dbReference type="SAM" id="MobiDB-lite"/>
    </source>
</evidence>
<evidence type="ECO:0000259" key="11">
    <source>
        <dbReference type="PROSITE" id="PS50061"/>
    </source>
</evidence>
<evidence type="ECO:0000313" key="12">
    <source>
        <dbReference type="Ensembl" id="ENSPEMP00000032886.1"/>
    </source>
</evidence>
<dbReference type="Proteomes" id="UP000694547">
    <property type="component" value="Chromosome 6"/>
</dbReference>
<keyword evidence="5 9" id="KW-0238">DNA-binding</keyword>
<dbReference type="GeneTree" id="ENSGT00940000154953"/>
<evidence type="ECO:0000256" key="9">
    <source>
        <dbReference type="RuleBase" id="RU004019"/>
    </source>
</evidence>
<dbReference type="InterPro" id="IPR022084">
    <property type="entry name" value="TF_Elf_N"/>
</dbReference>
<evidence type="ECO:0000256" key="7">
    <source>
        <dbReference type="ARBA" id="ARBA00023163"/>
    </source>
</evidence>
<proteinExistence type="inferred from homology"/>
<dbReference type="InterPro" id="IPR036388">
    <property type="entry name" value="WH-like_DNA-bd_sf"/>
</dbReference>
<comment type="subcellular location">
    <subcellularLocation>
        <location evidence="1 9">Nucleus</location>
    </subcellularLocation>
</comment>
<reference evidence="12" key="3">
    <citation type="submission" date="2025-09" db="UniProtKB">
        <authorList>
            <consortium name="Ensembl"/>
        </authorList>
    </citation>
    <scope>IDENTIFICATION</scope>
</reference>
<keyword evidence="8 9" id="KW-0539">Nucleus</keyword>
<dbReference type="InterPro" id="IPR046328">
    <property type="entry name" value="ETS_fam"/>
</dbReference>
<evidence type="ECO:0000256" key="5">
    <source>
        <dbReference type="ARBA" id="ARBA00023125"/>
    </source>
</evidence>
<evidence type="ECO:0000256" key="6">
    <source>
        <dbReference type="ARBA" id="ARBA00023159"/>
    </source>
</evidence>
<keyword evidence="4" id="KW-0805">Transcription regulation</keyword>
<dbReference type="Ensembl" id="ENSPEMT00000037986.1">
    <property type="protein sequence ID" value="ENSPEMP00000032886.1"/>
    <property type="gene ID" value="ENSPEMG00000027602.1"/>
</dbReference>
<dbReference type="GO" id="GO:0000981">
    <property type="term" value="F:DNA-binding transcription factor activity, RNA polymerase II-specific"/>
    <property type="evidence" value="ECO:0007669"/>
    <property type="project" value="TreeGrafter"/>
</dbReference>
<evidence type="ECO:0000313" key="13">
    <source>
        <dbReference type="Proteomes" id="UP000694547"/>
    </source>
</evidence>
<dbReference type="PROSITE" id="PS00346">
    <property type="entry name" value="ETS_DOMAIN_2"/>
    <property type="match status" value="1"/>
</dbReference>
<keyword evidence="3" id="KW-0597">Phosphoprotein</keyword>
<dbReference type="SUPFAM" id="SSF46785">
    <property type="entry name" value="Winged helix' DNA-binding domain"/>
    <property type="match status" value="1"/>
</dbReference>
<dbReference type="GO" id="GO:0043565">
    <property type="term" value="F:sequence-specific DNA binding"/>
    <property type="evidence" value="ECO:0007669"/>
    <property type="project" value="InterPro"/>
</dbReference>
<keyword evidence="6" id="KW-0010">Activator</keyword>
<dbReference type="FunFam" id="1.10.10.10:FF:000066">
    <property type="entry name" value="ETS-related transcription factor Elf-2 isoform X1"/>
    <property type="match status" value="1"/>
</dbReference>
<evidence type="ECO:0000256" key="2">
    <source>
        <dbReference type="ARBA" id="ARBA00005562"/>
    </source>
</evidence>
<dbReference type="PROSITE" id="PS50061">
    <property type="entry name" value="ETS_DOMAIN_3"/>
    <property type="match status" value="1"/>
</dbReference>
<dbReference type="GO" id="GO:0005634">
    <property type="term" value="C:nucleus"/>
    <property type="evidence" value="ECO:0007669"/>
    <property type="project" value="UniProtKB-SubCell"/>
</dbReference>
<dbReference type="Pfam" id="PF00178">
    <property type="entry name" value="Ets"/>
    <property type="match status" value="1"/>
</dbReference>
<feature type="region of interest" description="Disordered" evidence="10">
    <location>
        <begin position="90"/>
        <end position="113"/>
    </location>
</feature>
<dbReference type="InterPro" id="IPR036390">
    <property type="entry name" value="WH_DNA-bd_sf"/>
</dbReference>
<accession>A0A8C8UHE0</accession>
<evidence type="ECO:0000256" key="1">
    <source>
        <dbReference type="ARBA" id="ARBA00004123"/>
    </source>
</evidence>
<evidence type="ECO:0000256" key="4">
    <source>
        <dbReference type="ARBA" id="ARBA00023015"/>
    </source>
</evidence>
<dbReference type="InterPro" id="IPR000418">
    <property type="entry name" value="Ets_dom"/>
</dbReference>
<sequence length="504" mass="53841">MATSLHEGPTNQLDLLIRAVEASVHGSNAHCTDKTIEAAEALLHMESPTCLRDSRSPVEVFVPPCLSTPEFIHAAMRPDVITETVVEVSTEESEPMDASPIPTSPDSHEPMRKKKGNTTYLWEFLLDLLQDKNTCPRYIKWTQREKGIFKLVDSKAVSKLWGKHKNKPDMNYETMGRALRYYYQRGILAKVEGQRLVYQFKDMPKNIVVIDDDKSEPCAEDLAAAADEKSLERVSLSAESLLKAATSVRGGGGKNSSLNCSRAEKGVARVVNITSPAHDASSRSPPTTASVAAAAPRTVRVAMQVPVVMTSLGQKISTVAVQSVNAGTPLITSTSPTTATSPKVVIQTIPTVMPASAESGDKITMQPAKIITIPATQLAQCQLQTKSNLTGSGSINIVGAPLAVRALTPVSIAHGTPVMRLSVPAQQASGQTPPRVISAVIKGPEVKSEAVAKKQEHDVKTLQLVEEKGADGNKTVTHVVVVSAPSAIALPVTMKTEGLVACDK</sequence>
<dbReference type="PROSITE" id="PS00345">
    <property type="entry name" value="ETS_DOMAIN_1"/>
    <property type="match status" value="1"/>
</dbReference>
<evidence type="ECO:0000256" key="8">
    <source>
        <dbReference type="ARBA" id="ARBA00023242"/>
    </source>
</evidence>
<keyword evidence="13" id="KW-1185">Reference proteome</keyword>
<dbReference type="PRINTS" id="PR00454">
    <property type="entry name" value="ETSDOMAIN"/>
</dbReference>
<name>A0A8C8UHE0_PERMB</name>
<dbReference type="PANTHER" id="PTHR11849:SF10">
    <property type="entry name" value="ETS-RELATED TRANSCRIPTION FACTOR ELF-2"/>
    <property type="match status" value="1"/>
</dbReference>
<dbReference type="Pfam" id="PF12310">
    <property type="entry name" value="Elf-1_N"/>
    <property type="match status" value="1"/>
</dbReference>
<protein>
    <submittedName>
        <fullName evidence="12">E74-like factor 2</fullName>
    </submittedName>
</protein>
<reference evidence="12 13" key="1">
    <citation type="submission" date="2018-10" db="EMBL/GenBank/DDBJ databases">
        <title>Improved assembly of the deer mouse Peromyscus maniculatus genome.</title>
        <authorList>
            <person name="Lassance J.-M."/>
            <person name="Hoekstra H.E."/>
        </authorList>
    </citation>
    <scope>NUCLEOTIDE SEQUENCE [LARGE SCALE GENOMIC DNA]</scope>
</reference>
<evidence type="ECO:0000256" key="3">
    <source>
        <dbReference type="ARBA" id="ARBA00022553"/>
    </source>
</evidence>